<dbReference type="PANTHER" id="PTHR10422">
    <property type="entry name" value="CYTOCHROME C OXIDASE SUBUNIT 1"/>
    <property type="match status" value="1"/>
</dbReference>
<dbReference type="GO" id="GO:0015990">
    <property type="term" value="P:electron transport coupled proton transport"/>
    <property type="evidence" value="ECO:0007669"/>
    <property type="project" value="TreeGrafter"/>
</dbReference>
<dbReference type="InterPro" id="IPR036927">
    <property type="entry name" value="Cyt_c_oxase-like_su1_sf"/>
</dbReference>
<accession>A0A0W1S4R8</accession>
<feature type="transmembrane region" description="Helical" evidence="7">
    <location>
        <begin position="497"/>
        <end position="517"/>
    </location>
</feature>
<evidence type="ECO:0000256" key="2">
    <source>
        <dbReference type="ARBA" id="ARBA00022692"/>
    </source>
</evidence>
<feature type="transmembrane region" description="Helical" evidence="7">
    <location>
        <begin position="236"/>
        <end position="258"/>
    </location>
</feature>
<feature type="transmembrane region" description="Helical" evidence="7">
    <location>
        <begin position="192"/>
        <end position="216"/>
    </location>
</feature>
<dbReference type="Pfam" id="PF00115">
    <property type="entry name" value="COX1"/>
    <property type="match status" value="1"/>
</dbReference>
<dbReference type="InterPro" id="IPR023615">
    <property type="entry name" value="Cyt_c_Oxase_su1_BS"/>
</dbReference>
<comment type="similarity">
    <text evidence="5">Belongs to the heme-copper respiratory oxidase family.</text>
</comment>
<feature type="compositionally biased region" description="Acidic residues" evidence="6">
    <location>
        <begin position="588"/>
        <end position="599"/>
    </location>
</feature>
<dbReference type="AlphaFoldDB" id="A0A0W1S4R8"/>
<dbReference type="PROSITE" id="PS00077">
    <property type="entry name" value="COX1_CUB"/>
    <property type="match status" value="1"/>
</dbReference>
<keyword evidence="3 7" id="KW-1133">Transmembrane helix</keyword>
<feature type="transmembrane region" description="Helical" evidence="7">
    <location>
        <begin position="349"/>
        <end position="369"/>
    </location>
</feature>
<feature type="transmembrane region" description="Helical" evidence="7">
    <location>
        <begin position="381"/>
        <end position="403"/>
    </location>
</feature>
<feature type="transmembrane region" description="Helical" evidence="7">
    <location>
        <begin position="140"/>
        <end position="160"/>
    </location>
</feature>
<keyword evidence="5" id="KW-0813">Transport</keyword>
<feature type="region of interest" description="Disordered" evidence="6">
    <location>
        <begin position="557"/>
        <end position="599"/>
    </location>
</feature>
<sequence>MGIFLIAVAAWLARVEDWRSYTPLAGGGAVGSTEQYVSEEKPSGVIRWLTTVDHKDIGILYGAYGLIAFAVGGLMVVVMRLELADPASTLISNTFYNSLLTSHGITMLFLFGTPIIAAFSNYFIPLLIGADDMAFPRINAIAFWLLPPAALLIWAGFFPIPDVIPAQTAWTMYTPLSAGAGSGNQMNAGVDLMLLGLHLSGVSATMGAINFIATIFTERNEKVTWANLDIFSWTILTQSGLILFAFPLLGSAILMLLLDRNFGTMFFAVDGGAILWQHLFWFFGHPEVYILVLPPMGIVSLVLPRFAGRRLFGFKFVVYSTLAIGVLSFGVWAHHMFATGIDPRLRASFMAVSLAIAIPSAVKTFNWITTMWNGKIRLTTPMLFCIGFVSNFIIGGVTGVFLASIPVDLVLHDTYYVVGHFHYIVMGAIAFAGFAGIYYWFPLYTGRMYQVTLGKWHFWLSMVGTNLTFFVMVLLGYGGMPRRYATYLPQFATLHQIATVGALILLAGQIIFVWNFVQSWLEGPKVEDGDPWDLADDDLLTSEWHWFDRKLQTAVADGGEEEAELATDGGERIDDSQSSSDVSSDGGEPVDETDVASDE</sequence>
<dbReference type="PROSITE" id="PS50855">
    <property type="entry name" value="COX1"/>
    <property type="match status" value="1"/>
</dbReference>
<dbReference type="OrthoDB" id="33297at2157"/>
<dbReference type="InterPro" id="IPR000883">
    <property type="entry name" value="Cyt_C_Oxase_1"/>
</dbReference>
<feature type="transmembrane region" description="Helical" evidence="7">
    <location>
        <begin position="423"/>
        <end position="444"/>
    </location>
</feature>
<dbReference type="GO" id="GO:0009060">
    <property type="term" value="P:aerobic respiration"/>
    <property type="evidence" value="ECO:0007669"/>
    <property type="project" value="InterPro"/>
</dbReference>
<keyword evidence="5" id="KW-0349">Heme</keyword>
<keyword evidence="5" id="KW-0479">Metal-binding</keyword>
<dbReference type="RefSeq" id="WP_058572913.1">
    <property type="nucleotide sequence ID" value="NZ_LOPV01000408.1"/>
</dbReference>
<name>A0A0W1S4R8_9EURY</name>
<dbReference type="GO" id="GO:0022904">
    <property type="term" value="P:respiratory electron transport chain"/>
    <property type="evidence" value="ECO:0007669"/>
    <property type="project" value="TreeGrafter"/>
</dbReference>
<evidence type="ECO:0000256" key="3">
    <source>
        <dbReference type="ARBA" id="ARBA00022989"/>
    </source>
</evidence>
<comment type="subcellular location">
    <subcellularLocation>
        <location evidence="1">Membrane</location>
        <topology evidence="1">Multi-pass membrane protein</topology>
    </subcellularLocation>
</comment>
<feature type="transmembrane region" description="Helical" evidence="7">
    <location>
        <begin position="456"/>
        <end position="477"/>
    </location>
</feature>
<feature type="domain" description="Cytochrome oxidase subunit I profile" evidence="8">
    <location>
        <begin position="48"/>
        <end position="532"/>
    </location>
</feature>
<keyword evidence="5" id="KW-0679">Respiratory chain</keyword>
<evidence type="ECO:0000259" key="8">
    <source>
        <dbReference type="PROSITE" id="PS50855"/>
    </source>
</evidence>
<gene>
    <name evidence="9" type="ORF">AUR66_02130</name>
</gene>
<keyword evidence="10" id="KW-1185">Reference proteome</keyword>
<comment type="caution">
    <text evidence="9">The sequence shown here is derived from an EMBL/GenBank/DDBJ whole genome shotgun (WGS) entry which is preliminary data.</text>
</comment>
<feature type="transmembrane region" description="Helical" evidence="7">
    <location>
        <begin position="59"/>
        <end position="83"/>
    </location>
</feature>
<keyword evidence="2 5" id="KW-0812">Transmembrane</keyword>
<feature type="transmembrane region" description="Helical" evidence="7">
    <location>
        <begin position="289"/>
        <end position="307"/>
    </location>
</feature>
<dbReference type="SUPFAM" id="SSF81442">
    <property type="entry name" value="Cytochrome c oxidase subunit I-like"/>
    <property type="match status" value="1"/>
</dbReference>
<evidence type="ECO:0000313" key="9">
    <source>
        <dbReference type="EMBL" id="KTG21038.1"/>
    </source>
</evidence>
<dbReference type="Proteomes" id="UP000053157">
    <property type="component" value="Unassembled WGS sequence"/>
</dbReference>
<dbReference type="PRINTS" id="PR01165">
    <property type="entry name" value="CYCOXIDASEI"/>
</dbReference>
<dbReference type="GO" id="GO:0020037">
    <property type="term" value="F:heme binding"/>
    <property type="evidence" value="ECO:0007669"/>
    <property type="project" value="InterPro"/>
</dbReference>
<protein>
    <submittedName>
        <fullName evidence="9">Cytochrome-c oxidase</fullName>
    </submittedName>
</protein>
<evidence type="ECO:0000256" key="7">
    <source>
        <dbReference type="SAM" id="Phobius"/>
    </source>
</evidence>
<proteinExistence type="inferred from homology"/>
<reference evidence="9 10" key="1">
    <citation type="submission" date="2015-12" db="EMBL/GenBank/DDBJ databases">
        <title>Haloferax profundi sp. nov. isolated from the Discovery deep brine-seawater interface in the Red Sea.</title>
        <authorList>
            <person name="Zhang G."/>
            <person name="Stingl U."/>
            <person name="Rashid M."/>
        </authorList>
    </citation>
    <scope>NUCLEOTIDE SEQUENCE [LARGE SCALE GENOMIC DNA]</scope>
    <source>
        <strain evidence="9 10">SB29</strain>
    </source>
</reference>
<evidence type="ECO:0000256" key="1">
    <source>
        <dbReference type="ARBA" id="ARBA00004141"/>
    </source>
</evidence>
<evidence type="ECO:0000313" key="10">
    <source>
        <dbReference type="Proteomes" id="UP000053157"/>
    </source>
</evidence>
<dbReference type="Gene3D" id="1.20.210.10">
    <property type="entry name" value="Cytochrome c oxidase-like, subunit I domain"/>
    <property type="match status" value="1"/>
</dbReference>
<keyword evidence="5" id="KW-0249">Electron transport</keyword>
<dbReference type="PANTHER" id="PTHR10422:SF18">
    <property type="entry name" value="CYTOCHROME C OXIDASE SUBUNIT 1"/>
    <property type="match status" value="1"/>
</dbReference>
<dbReference type="GO" id="GO:0016020">
    <property type="term" value="C:membrane"/>
    <property type="evidence" value="ECO:0007669"/>
    <property type="project" value="UniProtKB-SubCell"/>
</dbReference>
<evidence type="ECO:0000256" key="5">
    <source>
        <dbReference type="RuleBase" id="RU000370"/>
    </source>
</evidence>
<dbReference type="GO" id="GO:0004129">
    <property type="term" value="F:cytochrome-c oxidase activity"/>
    <property type="evidence" value="ECO:0007669"/>
    <property type="project" value="InterPro"/>
</dbReference>
<feature type="compositionally biased region" description="Low complexity" evidence="6">
    <location>
        <begin position="576"/>
        <end position="585"/>
    </location>
</feature>
<evidence type="ECO:0000256" key="6">
    <source>
        <dbReference type="SAM" id="MobiDB-lite"/>
    </source>
</evidence>
<organism evidence="9 10">
    <name type="scientific">Haloferax profundi</name>
    <dbReference type="NCBI Taxonomy" id="1544718"/>
    <lineage>
        <taxon>Archaea</taxon>
        <taxon>Methanobacteriati</taxon>
        <taxon>Methanobacteriota</taxon>
        <taxon>Stenosarchaea group</taxon>
        <taxon>Halobacteria</taxon>
        <taxon>Halobacteriales</taxon>
        <taxon>Haloferacaceae</taxon>
        <taxon>Haloferax</taxon>
    </lineage>
</organism>
<feature type="transmembrane region" description="Helical" evidence="7">
    <location>
        <begin position="316"/>
        <end position="337"/>
    </location>
</feature>
<dbReference type="InterPro" id="IPR023616">
    <property type="entry name" value="Cyt_c_oxase-like_su1_dom"/>
</dbReference>
<feature type="transmembrane region" description="Helical" evidence="7">
    <location>
        <begin position="104"/>
        <end position="128"/>
    </location>
</feature>
<keyword evidence="4 7" id="KW-0472">Membrane</keyword>
<keyword evidence="5" id="KW-0408">Iron</keyword>
<evidence type="ECO:0000256" key="4">
    <source>
        <dbReference type="ARBA" id="ARBA00023136"/>
    </source>
</evidence>
<dbReference type="EMBL" id="LOPV01000408">
    <property type="protein sequence ID" value="KTG21038.1"/>
    <property type="molecule type" value="Genomic_DNA"/>
</dbReference>